<evidence type="ECO:0000313" key="2">
    <source>
        <dbReference type="EMBL" id="RSK24115.1"/>
    </source>
</evidence>
<comment type="caution">
    <text evidence="2">The sequence shown here is derived from an EMBL/GenBank/DDBJ whole genome shotgun (WGS) entry which is preliminary data.</text>
</comment>
<reference evidence="2 3" key="1">
    <citation type="submission" date="2018-12" db="EMBL/GenBank/DDBJ databases">
        <title>Comparitive functional genomics of dry heat resistant strains isolated from the viking spacecraft.</title>
        <authorList>
            <person name="Seuylemezian A."/>
            <person name="Vaishampayan P."/>
        </authorList>
    </citation>
    <scope>NUCLEOTIDE SEQUENCE [LARGE SCALE GENOMIC DNA]</scope>
    <source>
        <strain evidence="2 3">M6-11</strain>
    </source>
</reference>
<dbReference type="EMBL" id="RWGW01000037">
    <property type="protein sequence ID" value="RSK24115.1"/>
    <property type="molecule type" value="Genomic_DNA"/>
</dbReference>
<keyword evidence="1" id="KW-1133">Transmembrane helix</keyword>
<accession>A0ABX9Z8Y5</accession>
<keyword evidence="1" id="KW-0472">Membrane</keyword>
<gene>
    <name evidence="2" type="ORF">EJA12_14680</name>
</gene>
<name>A0ABX9Z8Y5_9BACL</name>
<feature type="non-terminal residue" evidence="2">
    <location>
        <position position="33"/>
    </location>
</feature>
<feature type="transmembrane region" description="Helical" evidence="1">
    <location>
        <begin position="6"/>
        <end position="29"/>
    </location>
</feature>
<protein>
    <submittedName>
        <fullName evidence="2">EamA family transporter</fullName>
    </submittedName>
</protein>
<sequence length="33" mass="3559">MDKPSIHPYIPIMIGVITLAFSAIFVKLVSADA</sequence>
<keyword evidence="1" id="KW-0812">Transmembrane</keyword>
<evidence type="ECO:0000256" key="1">
    <source>
        <dbReference type="SAM" id="Phobius"/>
    </source>
</evidence>
<organism evidence="2 3">
    <name type="scientific">Bhargavaea beijingensis</name>
    <dbReference type="NCBI Taxonomy" id="426756"/>
    <lineage>
        <taxon>Bacteria</taxon>
        <taxon>Bacillati</taxon>
        <taxon>Bacillota</taxon>
        <taxon>Bacilli</taxon>
        <taxon>Bacillales</taxon>
        <taxon>Caryophanaceae</taxon>
        <taxon>Bhargavaea</taxon>
    </lineage>
</organism>
<evidence type="ECO:0000313" key="3">
    <source>
        <dbReference type="Proteomes" id="UP000272481"/>
    </source>
</evidence>
<proteinExistence type="predicted"/>
<keyword evidence="3" id="KW-1185">Reference proteome</keyword>
<dbReference type="Proteomes" id="UP000272481">
    <property type="component" value="Unassembled WGS sequence"/>
</dbReference>